<reference evidence="1 2" key="1">
    <citation type="journal article" date="2012" name="BMC Genomics">
        <title>Comparative genomics of Shiga toxin encoding bacteriophages.</title>
        <authorList>
            <person name="Smith D.L."/>
            <person name="Rooks D.J."/>
            <person name="Fogg P.C."/>
            <person name="Darby A.C."/>
            <person name="Thomson N.R."/>
            <person name="McCarthy A.J."/>
            <person name="Allison H.E."/>
        </authorList>
    </citation>
    <scope>NUCLEOTIDE SEQUENCE [LARGE SCALE GENOMIC DNA]</scope>
</reference>
<dbReference type="Proteomes" id="UP000009272">
    <property type="component" value="Segment"/>
</dbReference>
<sequence length="107" mass="11888">MTVLFFHHLSPVIFPPALQTRLSPLPVIHPCFPRKRGYSPYCPYCAVNKVSVADRNASLLPPDTHPIPPDKQKLCPSVRVAECVTVARCPRNGRAFCLPSILRGVSR</sequence>
<name>G3CFQ1_9CAUD</name>
<proteinExistence type="predicted"/>
<dbReference type="GeneID" id="26040972"/>
<evidence type="ECO:0000313" key="1">
    <source>
        <dbReference type="EMBL" id="ADN68473.1"/>
    </source>
</evidence>
<dbReference type="RefSeq" id="YP_009168178.1">
    <property type="nucleotide sequence ID" value="NC_027984.1"/>
</dbReference>
<gene>
    <name evidence="1" type="ORF">vb_24B_50c</name>
</gene>
<dbReference type="EMBL" id="HM208303">
    <property type="protein sequence ID" value="ADN68473.1"/>
    <property type="molecule type" value="Genomic_DNA"/>
</dbReference>
<evidence type="ECO:0000313" key="2">
    <source>
        <dbReference type="Proteomes" id="UP000009272"/>
    </source>
</evidence>
<keyword evidence="2" id="KW-1185">Reference proteome</keyword>
<organism evidence="1 2">
    <name type="scientific">Escherichia phage vB_EcoP_24B</name>
    <dbReference type="NCBI Taxonomy" id="866553"/>
    <lineage>
        <taxon>Viruses</taxon>
        <taxon>Duplodnaviria</taxon>
        <taxon>Heunggongvirae</taxon>
        <taxon>Uroviricota</taxon>
        <taxon>Caudoviricetes</taxon>
        <taxon>Sepvirinae</taxon>
        <taxon>Traversvirus</taxon>
        <taxon>Traversvirus tv24B</taxon>
    </lineage>
</organism>
<accession>G3CFQ1</accession>
<protein>
    <submittedName>
        <fullName evidence="1">Uncharacterized protein</fullName>
    </submittedName>
</protein>